<reference evidence="1 2" key="1">
    <citation type="submission" date="2022-01" db="EMBL/GenBank/DDBJ databases">
        <title>Alkalihalobacillus sp. EGI L200015, a novel bacterium isolated from a salt lake sediment.</title>
        <authorList>
            <person name="Gao L."/>
            <person name="Fang B.-Z."/>
            <person name="Li W.-J."/>
        </authorList>
    </citation>
    <scope>NUCLEOTIDE SEQUENCE [LARGE SCALE GENOMIC DNA]</scope>
    <source>
        <strain evidence="1 2">KCTC 12718</strain>
    </source>
</reference>
<evidence type="ECO:0008006" key="3">
    <source>
        <dbReference type="Google" id="ProtNLM"/>
    </source>
</evidence>
<gene>
    <name evidence="1" type="ORF">L2716_06720</name>
</gene>
<dbReference type="SUPFAM" id="SSF69118">
    <property type="entry name" value="AhpD-like"/>
    <property type="match status" value="1"/>
</dbReference>
<protein>
    <recommendedName>
        <fullName evidence="3">Peroxidase</fullName>
    </recommendedName>
</protein>
<accession>A0ABS9H0Q0</accession>
<dbReference type="EMBL" id="JAKIJS010000001">
    <property type="protein sequence ID" value="MCF6137418.1"/>
    <property type="molecule type" value="Genomic_DNA"/>
</dbReference>
<comment type="caution">
    <text evidence="1">The sequence shown here is derived from an EMBL/GenBank/DDBJ whole genome shotgun (WGS) entry which is preliminary data.</text>
</comment>
<organism evidence="1 2">
    <name type="scientific">Pseudalkalibacillus berkeleyi</name>
    <dbReference type="NCBI Taxonomy" id="1069813"/>
    <lineage>
        <taxon>Bacteria</taxon>
        <taxon>Bacillati</taxon>
        <taxon>Bacillota</taxon>
        <taxon>Bacilli</taxon>
        <taxon>Bacillales</taxon>
        <taxon>Fictibacillaceae</taxon>
        <taxon>Pseudalkalibacillus</taxon>
    </lineage>
</organism>
<dbReference type="InterPro" id="IPR029032">
    <property type="entry name" value="AhpD-like"/>
</dbReference>
<dbReference type="Gene3D" id="1.20.1290.10">
    <property type="entry name" value="AhpD-like"/>
    <property type="match status" value="1"/>
</dbReference>
<evidence type="ECO:0000313" key="1">
    <source>
        <dbReference type="EMBL" id="MCF6137418.1"/>
    </source>
</evidence>
<name>A0ABS9H0Q0_9BACL</name>
<proteinExistence type="predicted"/>
<keyword evidence="2" id="KW-1185">Reference proteome</keyword>
<evidence type="ECO:0000313" key="2">
    <source>
        <dbReference type="Proteomes" id="UP001649381"/>
    </source>
</evidence>
<sequence length="51" mass="5723">MTKKPSSVKDQDVKVLRDTGCSDQEILDICQIASYFNFVNRMAEGLGVELE</sequence>
<dbReference type="Proteomes" id="UP001649381">
    <property type="component" value="Unassembled WGS sequence"/>
</dbReference>